<protein>
    <submittedName>
        <fullName evidence="1">Antitermination protein</fullName>
    </submittedName>
</protein>
<evidence type="ECO:0000313" key="1">
    <source>
        <dbReference type="EMBL" id="DAF43740.1"/>
    </source>
</evidence>
<proteinExistence type="predicted"/>
<sequence>MGLKENEFIICPNCKGRKYVYDHMLGCFTLGIGYLMGRDDKCPTCDGKGFIKVTDSKK</sequence>
<dbReference type="SUPFAM" id="SSF57938">
    <property type="entry name" value="DnaJ/Hsp40 cysteine-rich domain"/>
    <property type="match status" value="1"/>
</dbReference>
<dbReference type="InterPro" id="IPR036410">
    <property type="entry name" value="HSP_DnaJ_Cys-rich_dom_sf"/>
</dbReference>
<name>A0A8S5RY97_9CAUD</name>
<reference evidence="1" key="1">
    <citation type="journal article" date="2021" name="Proc. Natl. Acad. Sci. U.S.A.">
        <title>A Catalog of Tens of Thousands of Viruses from Human Metagenomes Reveals Hidden Associations with Chronic Diseases.</title>
        <authorList>
            <person name="Tisza M.J."/>
            <person name="Buck C.B."/>
        </authorList>
    </citation>
    <scope>NUCLEOTIDE SEQUENCE</scope>
    <source>
        <strain evidence="1">CtNQV2</strain>
    </source>
</reference>
<dbReference type="EMBL" id="BK032510">
    <property type="protein sequence ID" value="DAF43740.1"/>
    <property type="molecule type" value="Genomic_DNA"/>
</dbReference>
<accession>A0A8S5RY97</accession>
<organism evidence="1">
    <name type="scientific">Myoviridae sp. ctNQV2</name>
    <dbReference type="NCBI Taxonomy" id="2827683"/>
    <lineage>
        <taxon>Viruses</taxon>
        <taxon>Duplodnaviria</taxon>
        <taxon>Heunggongvirae</taxon>
        <taxon>Uroviricota</taxon>
        <taxon>Caudoviricetes</taxon>
    </lineage>
</organism>